<protein>
    <recommendedName>
        <fullName evidence="1">CRAL-TRIO domain-containing protein</fullName>
    </recommendedName>
</protein>
<keyword evidence="3" id="KW-1185">Reference proteome</keyword>
<dbReference type="InterPro" id="IPR036865">
    <property type="entry name" value="CRAL-TRIO_dom_sf"/>
</dbReference>
<accession>A0A9D4SYU5</accession>
<dbReference type="InterPro" id="IPR051064">
    <property type="entry name" value="SEC14/CRAL-TRIO_domain"/>
</dbReference>
<organism evidence="2 3">
    <name type="scientific">Rhipicephalus sanguineus</name>
    <name type="common">Brown dog tick</name>
    <name type="synonym">Ixodes sanguineus</name>
    <dbReference type="NCBI Taxonomy" id="34632"/>
    <lineage>
        <taxon>Eukaryota</taxon>
        <taxon>Metazoa</taxon>
        <taxon>Ecdysozoa</taxon>
        <taxon>Arthropoda</taxon>
        <taxon>Chelicerata</taxon>
        <taxon>Arachnida</taxon>
        <taxon>Acari</taxon>
        <taxon>Parasitiformes</taxon>
        <taxon>Ixodida</taxon>
        <taxon>Ixodoidea</taxon>
        <taxon>Ixodidae</taxon>
        <taxon>Rhipicephalinae</taxon>
        <taxon>Rhipicephalus</taxon>
        <taxon>Rhipicephalus</taxon>
    </lineage>
</organism>
<reference evidence="2" key="1">
    <citation type="journal article" date="2020" name="Cell">
        <title>Large-Scale Comparative Analyses of Tick Genomes Elucidate Their Genetic Diversity and Vector Capacities.</title>
        <authorList>
            <consortium name="Tick Genome and Microbiome Consortium (TIGMIC)"/>
            <person name="Jia N."/>
            <person name="Wang J."/>
            <person name="Shi W."/>
            <person name="Du L."/>
            <person name="Sun Y."/>
            <person name="Zhan W."/>
            <person name="Jiang J.F."/>
            <person name="Wang Q."/>
            <person name="Zhang B."/>
            <person name="Ji P."/>
            <person name="Bell-Sakyi L."/>
            <person name="Cui X.M."/>
            <person name="Yuan T.T."/>
            <person name="Jiang B.G."/>
            <person name="Yang W.F."/>
            <person name="Lam T.T."/>
            <person name="Chang Q.C."/>
            <person name="Ding S.J."/>
            <person name="Wang X.J."/>
            <person name="Zhu J.G."/>
            <person name="Ruan X.D."/>
            <person name="Zhao L."/>
            <person name="Wei J.T."/>
            <person name="Ye R.Z."/>
            <person name="Que T.C."/>
            <person name="Du C.H."/>
            <person name="Zhou Y.H."/>
            <person name="Cheng J.X."/>
            <person name="Dai P.F."/>
            <person name="Guo W.B."/>
            <person name="Han X.H."/>
            <person name="Huang E.J."/>
            <person name="Li L.F."/>
            <person name="Wei W."/>
            <person name="Gao Y.C."/>
            <person name="Liu J.Z."/>
            <person name="Shao H.Z."/>
            <person name="Wang X."/>
            <person name="Wang C.C."/>
            <person name="Yang T.C."/>
            <person name="Huo Q.B."/>
            <person name="Li W."/>
            <person name="Chen H.Y."/>
            <person name="Chen S.E."/>
            <person name="Zhou L.G."/>
            <person name="Ni X.B."/>
            <person name="Tian J.H."/>
            <person name="Sheng Y."/>
            <person name="Liu T."/>
            <person name="Pan Y.S."/>
            <person name="Xia L.Y."/>
            <person name="Li J."/>
            <person name="Zhao F."/>
            <person name="Cao W.C."/>
        </authorList>
    </citation>
    <scope>NUCLEOTIDE SEQUENCE</scope>
    <source>
        <strain evidence="2">Rsan-2018</strain>
    </source>
</reference>
<dbReference type="GO" id="GO:0005737">
    <property type="term" value="C:cytoplasm"/>
    <property type="evidence" value="ECO:0007669"/>
    <property type="project" value="TreeGrafter"/>
</dbReference>
<dbReference type="PANTHER" id="PTHR23324:SF83">
    <property type="entry name" value="SEC14-LIKE PROTEIN 2"/>
    <property type="match status" value="1"/>
</dbReference>
<dbReference type="VEuPathDB" id="VectorBase:RSAN_030865"/>
<dbReference type="PANTHER" id="PTHR23324">
    <property type="entry name" value="SEC14 RELATED PROTEIN"/>
    <property type="match status" value="1"/>
</dbReference>
<dbReference type="Proteomes" id="UP000821837">
    <property type="component" value="Unassembled WGS sequence"/>
</dbReference>
<dbReference type="AlphaFoldDB" id="A0A9D4SYU5"/>
<sequence>MLREVLKKYYPGGLVGHDKEGCPLWIIPFGYTDIKGLFYSVKKSDFIRHIIQQLEYSAQDMAAQTEKLGRVIEMHSFIFDLENFNLKQIAWKPALDMIINLVTMYEDHYPEMLKKAYVINAPKIYPIIYNMVKPFLSEETAKKIHVFGKGKLSVLLVP</sequence>
<evidence type="ECO:0000313" key="3">
    <source>
        <dbReference type="Proteomes" id="UP000821837"/>
    </source>
</evidence>
<dbReference type="InterPro" id="IPR001251">
    <property type="entry name" value="CRAL-TRIO_dom"/>
</dbReference>
<dbReference type="Gene3D" id="3.40.525.10">
    <property type="entry name" value="CRAL-TRIO lipid binding domain"/>
    <property type="match status" value="1"/>
</dbReference>
<reference evidence="2" key="2">
    <citation type="submission" date="2021-09" db="EMBL/GenBank/DDBJ databases">
        <authorList>
            <person name="Jia N."/>
            <person name="Wang J."/>
            <person name="Shi W."/>
            <person name="Du L."/>
            <person name="Sun Y."/>
            <person name="Zhan W."/>
            <person name="Jiang J."/>
            <person name="Wang Q."/>
            <person name="Zhang B."/>
            <person name="Ji P."/>
            <person name="Sakyi L.B."/>
            <person name="Cui X."/>
            <person name="Yuan T."/>
            <person name="Jiang B."/>
            <person name="Yang W."/>
            <person name="Lam T.T.-Y."/>
            <person name="Chang Q."/>
            <person name="Ding S."/>
            <person name="Wang X."/>
            <person name="Zhu J."/>
            <person name="Ruan X."/>
            <person name="Zhao L."/>
            <person name="Wei J."/>
            <person name="Que T."/>
            <person name="Du C."/>
            <person name="Cheng J."/>
            <person name="Dai P."/>
            <person name="Han X."/>
            <person name="Huang E."/>
            <person name="Gao Y."/>
            <person name="Liu J."/>
            <person name="Shao H."/>
            <person name="Ye R."/>
            <person name="Li L."/>
            <person name="Wei W."/>
            <person name="Wang X."/>
            <person name="Wang C."/>
            <person name="Huo Q."/>
            <person name="Li W."/>
            <person name="Guo W."/>
            <person name="Chen H."/>
            <person name="Chen S."/>
            <person name="Zhou L."/>
            <person name="Zhou L."/>
            <person name="Ni X."/>
            <person name="Tian J."/>
            <person name="Zhou Y."/>
            <person name="Sheng Y."/>
            <person name="Liu T."/>
            <person name="Pan Y."/>
            <person name="Xia L."/>
            <person name="Li J."/>
            <person name="Zhao F."/>
            <person name="Cao W."/>
        </authorList>
    </citation>
    <scope>NUCLEOTIDE SEQUENCE</scope>
    <source>
        <strain evidence="2">Rsan-2018</strain>
        <tissue evidence="2">Larvae</tissue>
    </source>
</reference>
<feature type="domain" description="CRAL-TRIO" evidence="1">
    <location>
        <begin position="2"/>
        <end position="158"/>
    </location>
</feature>
<comment type="caution">
    <text evidence="2">The sequence shown here is derived from an EMBL/GenBank/DDBJ whole genome shotgun (WGS) entry which is preliminary data.</text>
</comment>
<dbReference type="Pfam" id="PF00650">
    <property type="entry name" value="CRAL_TRIO"/>
    <property type="match status" value="1"/>
</dbReference>
<dbReference type="EMBL" id="JABSTV010001250">
    <property type="protein sequence ID" value="KAH7957263.1"/>
    <property type="molecule type" value="Genomic_DNA"/>
</dbReference>
<dbReference type="SUPFAM" id="SSF52087">
    <property type="entry name" value="CRAL/TRIO domain"/>
    <property type="match status" value="1"/>
</dbReference>
<name>A0A9D4SYU5_RHISA</name>
<gene>
    <name evidence="2" type="ORF">HPB52_016815</name>
</gene>
<dbReference type="SMART" id="SM00516">
    <property type="entry name" value="SEC14"/>
    <property type="match status" value="1"/>
</dbReference>
<dbReference type="CDD" id="cd00170">
    <property type="entry name" value="SEC14"/>
    <property type="match status" value="1"/>
</dbReference>
<proteinExistence type="predicted"/>
<evidence type="ECO:0000313" key="2">
    <source>
        <dbReference type="EMBL" id="KAH7957263.1"/>
    </source>
</evidence>
<dbReference type="PROSITE" id="PS50191">
    <property type="entry name" value="CRAL_TRIO"/>
    <property type="match status" value="1"/>
</dbReference>
<evidence type="ECO:0000259" key="1">
    <source>
        <dbReference type="PROSITE" id="PS50191"/>
    </source>
</evidence>